<geneLocation type="plasmid" evidence="1 2">
    <name>unnamed2</name>
</geneLocation>
<name>A0ABZ3EAB4_9GAMM</name>
<dbReference type="RefSeq" id="WP_342632758.1">
    <property type="nucleotide sequence ID" value="NZ_CP152382.1"/>
</dbReference>
<accession>A0ABZ3EAB4</accession>
<dbReference type="EMBL" id="CP152382">
    <property type="protein sequence ID" value="XAF56210.1"/>
    <property type="molecule type" value="Genomic_DNA"/>
</dbReference>
<sequence>MLTFNPDFSLFCHDVVTDFVPDAVGDRYADLIEAALTEARFLANSDACLLSSTDLYFRLNQHLQSRQVEPGTAERRARLRWYRELCWDWIPGIETEHLSGIELACAIERAVSEADDQIRDGGWPPGNAGRDRLRWLLRKSVAKQLRGCR</sequence>
<keyword evidence="1" id="KW-0614">Plasmid</keyword>
<evidence type="ECO:0000313" key="2">
    <source>
        <dbReference type="Proteomes" id="UP001445268"/>
    </source>
</evidence>
<proteinExistence type="predicted"/>
<gene>
    <name evidence="1" type="ORF">AAGT77_20025</name>
</gene>
<evidence type="ECO:0000313" key="1">
    <source>
        <dbReference type="EMBL" id="XAF56210.1"/>
    </source>
</evidence>
<protein>
    <submittedName>
        <fullName evidence="1">Uncharacterized protein</fullName>
    </submittedName>
</protein>
<reference evidence="1 2" key="1">
    <citation type="submission" date="2024-04" db="EMBL/GenBank/DDBJ databases">
        <title>Marinobacter sp. SBY-1.</title>
        <authorList>
            <person name="Pan C."/>
        </authorList>
    </citation>
    <scope>NUCLEOTIDE SEQUENCE [LARGE SCALE GENOMIC DNA]</scope>
    <source>
        <strain evidence="1 2">SBY-1</strain>
        <plasmid evidence="1 2">unnamed2</plasmid>
    </source>
</reference>
<keyword evidence="2" id="KW-1185">Reference proteome</keyword>
<organism evidence="1 2">
    <name type="scientific">Marinobacter alkaliphilus</name>
    <dbReference type="NCBI Taxonomy" id="254719"/>
    <lineage>
        <taxon>Bacteria</taxon>
        <taxon>Pseudomonadati</taxon>
        <taxon>Pseudomonadota</taxon>
        <taxon>Gammaproteobacteria</taxon>
        <taxon>Pseudomonadales</taxon>
        <taxon>Marinobacteraceae</taxon>
        <taxon>Marinobacter</taxon>
    </lineage>
</organism>
<dbReference type="Proteomes" id="UP001445268">
    <property type="component" value="Plasmid unnamed2"/>
</dbReference>